<protein>
    <submittedName>
        <fullName evidence="2">Uncharacterized protein</fullName>
    </submittedName>
</protein>
<feature type="region of interest" description="Disordered" evidence="1">
    <location>
        <begin position="200"/>
        <end position="223"/>
    </location>
</feature>
<evidence type="ECO:0000313" key="2">
    <source>
        <dbReference type="EMBL" id="MFC3859367.1"/>
    </source>
</evidence>
<name>A0ABV8A580_9DEIO</name>
<accession>A0ABV8A580</accession>
<evidence type="ECO:0000256" key="1">
    <source>
        <dbReference type="SAM" id="MobiDB-lite"/>
    </source>
</evidence>
<reference evidence="3" key="1">
    <citation type="journal article" date="2019" name="Int. J. Syst. Evol. Microbiol.">
        <title>The Global Catalogue of Microorganisms (GCM) 10K type strain sequencing project: providing services to taxonomists for standard genome sequencing and annotation.</title>
        <authorList>
            <consortium name="The Broad Institute Genomics Platform"/>
            <consortium name="The Broad Institute Genome Sequencing Center for Infectious Disease"/>
            <person name="Wu L."/>
            <person name="Ma J."/>
        </authorList>
    </citation>
    <scope>NUCLEOTIDE SEQUENCE [LARGE SCALE GENOMIC DNA]</scope>
    <source>
        <strain evidence="3">CCTCC AB 2013263</strain>
    </source>
</reference>
<proteinExistence type="predicted"/>
<dbReference type="EMBL" id="JBHRZF010000010">
    <property type="protein sequence ID" value="MFC3859367.1"/>
    <property type="molecule type" value="Genomic_DNA"/>
</dbReference>
<dbReference type="RefSeq" id="WP_380075532.1">
    <property type="nucleotide sequence ID" value="NZ_JBHRZF010000010.1"/>
</dbReference>
<dbReference type="Proteomes" id="UP001595748">
    <property type="component" value="Unassembled WGS sequence"/>
</dbReference>
<feature type="region of interest" description="Disordered" evidence="1">
    <location>
        <begin position="496"/>
        <end position="551"/>
    </location>
</feature>
<keyword evidence="3" id="KW-1185">Reference proteome</keyword>
<comment type="caution">
    <text evidence="2">The sequence shown here is derived from an EMBL/GenBank/DDBJ whole genome shotgun (WGS) entry which is preliminary data.</text>
</comment>
<organism evidence="2 3">
    <name type="scientific">Deinococcus antarcticus</name>
    <dbReference type="NCBI Taxonomy" id="1298767"/>
    <lineage>
        <taxon>Bacteria</taxon>
        <taxon>Thermotogati</taxon>
        <taxon>Deinococcota</taxon>
        <taxon>Deinococci</taxon>
        <taxon>Deinococcales</taxon>
        <taxon>Deinococcaceae</taxon>
        <taxon>Deinococcus</taxon>
    </lineage>
</organism>
<sequence>MTWKEQLQQAFEISERRKRQKKRRVTPFDVLALTPGDTVFFMPKDTTNDRYGQRARVVRSARKDVQNPTVRLEFGDGMQRTVQARLVRRDAPKAVEPAYLQEARKLPSWQRLLKQLREILQAQPTPAPDHDATPEQARKQRARHMMEALTATVPHEAQQRASQLAGLIKGSIPPESRRDAPQVLLEAACLEAVALELAQAQRGGRGPVKHEKPREATSTSDPARLDQEQRAMINLIARSIHRRYFLSDRQIEARLTDQEREQAKIHGVLRQIIGLGQREVGSADVKDHRAGKGNELHGLLQDSLTAAYQKALEACQQLHAGNVQNAVTLAAQVQEHRATYLVADAELERHRRKLHTGRYFHGDILSVRVEHVEHDDEGNFQAYLGMTQYYARVVFIYAEDGITLTVANAAELEALTGVRVGAQGWASLCRWVEDMSERAGGRKQGRRQDDDEYLIYRDNEGVLRLRDGLDAGLVLALDCIRRALLVRMQGQKILKSELPERTPDEGLHDGFPDQQHSQELGQKPGHLHGRRERSSLHPLNLFRDLPLPSSD</sequence>
<gene>
    <name evidence="2" type="ORF">ACFOPQ_01080</name>
</gene>
<evidence type="ECO:0000313" key="3">
    <source>
        <dbReference type="Proteomes" id="UP001595748"/>
    </source>
</evidence>
<feature type="compositionally biased region" description="Basic and acidic residues" evidence="1">
    <location>
        <begin position="496"/>
        <end position="511"/>
    </location>
</feature>